<evidence type="ECO:0000313" key="2">
    <source>
        <dbReference type="Proteomes" id="UP000316541"/>
    </source>
</evidence>
<organism evidence="1 2">
    <name type="scientific">Microbispora hainanensis</name>
    <dbReference type="NCBI Taxonomy" id="568844"/>
    <lineage>
        <taxon>Bacteria</taxon>
        <taxon>Bacillati</taxon>
        <taxon>Actinomycetota</taxon>
        <taxon>Actinomycetes</taxon>
        <taxon>Streptosporangiales</taxon>
        <taxon>Streptosporangiaceae</taxon>
        <taxon>Microbispora</taxon>
    </lineage>
</organism>
<dbReference type="EMBL" id="VIRM01000036">
    <property type="protein sequence ID" value="TQS18076.1"/>
    <property type="molecule type" value="Genomic_DNA"/>
</dbReference>
<evidence type="ECO:0000313" key="1">
    <source>
        <dbReference type="EMBL" id="TQS18076.1"/>
    </source>
</evidence>
<name>A0A544YN01_9ACTN</name>
<protein>
    <submittedName>
        <fullName evidence="1">Uncharacterized protein</fullName>
    </submittedName>
</protein>
<comment type="caution">
    <text evidence="1">The sequence shown here is derived from an EMBL/GenBank/DDBJ whole genome shotgun (WGS) entry which is preliminary data.</text>
</comment>
<gene>
    <name evidence="1" type="ORF">FLX08_25840</name>
</gene>
<sequence length="179" mass="20555">MAKGLTKSSLVSQAFPLRRRSGSRVRSWMDLSFRFCYDPEGEYLTVLSTFVGVYGDAEGEDRLCHFDYERNKADGYPEAHIQVYGASSVLEKWGGNLLERGLHRLHFPAGHRRFRWCLEDVIEFVAREGIADAKPGWAEAIEPGRRRFHQMQLKAAIRRDMDTAIAYLREEGYTIAPPQ</sequence>
<reference evidence="1 2" key="1">
    <citation type="submission" date="2019-07" db="EMBL/GenBank/DDBJ databases">
        <title>Microbispora hainanensis DSM 45428.</title>
        <authorList>
            <person name="Thawai C."/>
        </authorList>
    </citation>
    <scope>NUCLEOTIDE SEQUENCE [LARGE SCALE GENOMIC DNA]</scope>
    <source>
        <strain evidence="1 2">DSM 45428</strain>
    </source>
</reference>
<dbReference type="Proteomes" id="UP000316541">
    <property type="component" value="Unassembled WGS sequence"/>
</dbReference>
<accession>A0A544YN01</accession>
<proteinExistence type="predicted"/>
<dbReference type="AlphaFoldDB" id="A0A544YN01"/>